<evidence type="ECO:0000256" key="1">
    <source>
        <dbReference type="SAM" id="MobiDB-lite"/>
    </source>
</evidence>
<dbReference type="OrthoDB" id="3236755at2759"/>
<dbReference type="EMBL" id="KV417497">
    <property type="protein sequence ID" value="KZP29741.1"/>
    <property type="molecule type" value="Genomic_DNA"/>
</dbReference>
<gene>
    <name evidence="2" type="ORF">FIBSPDRAFT_884763</name>
</gene>
<sequence>MPEERTVSNFPKINSADRSSQQASTIVNITKVKAHPIVRFCALSKYLDDGAKTDMAATKGPAQPLTSELQNSSEHAITFSTTNDESDIDGIDQEDKVDEEI</sequence>
<feature type="compositionally biased region" description="Polar residues" evidence="1">
    <location>
        <begin position="7"/>
        <end position="23"/>
    </location>
</feature>
<proteinExistence type="predicted"/>
<dbReference type="AlphaFoldDB" id="A0A166SRF1"/>
<name>A0A166SRF1_9AGAM</name>
<feature type="region of interest" description="Disordered" evidence="1">
    <location>
        <begin position="78"/>
        <end position="101"/>
    </location>
</feature>
<organism evidence="2">
    <name type="scientific">Athelia psychrophila</name>
    <dbReference type="NCBI Taxonomy" id="1759441"/>
    <lineage>
        <taxon>Eukaryota</taxon>
        <taxon>Fungi</taxon>
        <taxon>Dikarya</taxon>
        <taxon>Basidiomycota</taxon>
        <taxon>Agaricomycotina</taxon>
        <taxon>Agaricomycetes</taxon>
        <taxon>Agaricomycetidae</taxon>
        <taxon>Atheliales</taxon>
        <taxon>Atheliaceae</taxon>
        <taxon>Athelia</taxon>
    </lineage>
</organism>
<protein>
    <submittedName>
        <fullName evidence="2">Uncharacterized protein</fullName>
    </submittedName>
</protein>
<feature type="compositionally biased region" description="Acidic residues" evidence="1">
    <location>
        <begin position="84"/>
        <end position="101"/>
    </location>
</feature>
<accession>A0A166SRF1</accession>
<feature type="region of interest" description="Disordered" evidence="1">
    <location>
        <begin position="1"/>
        <end position="23"/>
    </location>
</feature>
<reference evidence="2" key="1">
    <citation type="journal article" date="2016" name="Mol. Biol. Evol.">
        <title>Comparative Genomics of Early-Diverging Mushroom-Forming Fungi Provides Insights into the Origins of Lignocellulose Decay Capabilities.</title>
        <authorList>
            <person name="Nagy L.G."/>
            <person name="Riley R."/>
            <person name="Tritt A."/>
            <person name="Adam C."/>
            <person name="Daum C."/>
            <person name="Floudas D."/>
            <person name="Sun H."/>
            <person name="Yadav J.S."/>
            <person name="Pangilinan J."/>
            <person name="Larsson K.H."/>
            <person name="Matsuura K."/>
            <person name="Barry K."/>
            <person name="Labutti K."/>
            <person name="Kuo R."/>
            <person name="Ohm R.A."/>
            <person name="Bhattacharya S.S."/>
            <person name="Shirouzu T."/>
            <person name="Yoshinaga Y."/>
            <person name="Martin F.M."/>
            <person name="Grigoriev I.V."/>
            <person name="Hibbett D.S."/>
        </authorList>
    </citation>
    <scope>NUCLEOTIDE SEQUENCE [LARGE SCALE GENOMIC DNA]</scope>
    <source>
        <strain evidence="2">CBS 109695</strain>
    </source>
</reference>
<evidence type="ECO:0000313" key="2">
    <source>
        <dbReference type="EMBL" id="KZP29741.1"/>
    </source>
</evidence>